<reference evidence="4" key="2">
    <citation type="submission" date="2016-10" db="EMBL/GenBank/DDBJ databases">
        <authorList>
            <person name="de Groot N.N."/>
        </authorList>
    </citation>
    <scope>NUCLEOTIDE SEQUENCE [LARGE SCALE GENOMIC DNA]</scope>
    <source>
        <strain evidence="4">DSM 12489</strain>
    </source>
</reference>
<gene>
    <name evidence="3" type="ORF">Heshes_13880</name>
    <name evidence="4" type="ORF">SAMN04489725_10519</name>
</gene>
<dbReference type="EMBL" id="FNOJ01000005">
    <property type="protein sequence ID" value="SDW37464.1"/>
    <property type="molecule type" value="Genomic_DNA"/>
</dbReference>
<dbReference type="Pfam" id="PF07670">
    <property type="entry name" value="Gate"/>
    <property type="match status" value="1"/>
</dbReference>
<feature type="domain" description="Nucleoside transporter/FeoB GTPase Gate" evidence="2">
    <location>
        <begin position="43"/>
        <end position="152"/>
    </location>
</feature>
<organism evidence="4 5">
    <name type="scientific">Alicyclobacillus hesperidum</name>
    <dbReference type="NCBI Taxonomy" id="89784"/>
    <lineage>
        <taxon>Bacteria</taxon>
        <taxon>Bacillati</taxon>
        <taxon>Bacillota</taxon>
        <taxon>Bacilli</taxon>
        <taxon>Bacillales</taxon>
        <taxon>Alicyclobacillaceae</taxon>
        <taxon>Alicyclobacillus</taxon>
    </lineage>
</organism>
<dbReference type="RefSeq" id="WP_006446256.1">
    <property type="nucleotide sequence ID" value="NZ_BSRA01000007.1"/>
</dbReference>
<evidence type="ECO:0000256" key="1">
    <source>
        <dbReference type="SAM" id="Phobius"/>
    </source>
</evidence>
<keyword evidence="1" id="KW-0472">Membrane</keyword>
<proteinExistence type="predicted"/>
<dbReference type="Proteomes" id="UP000182589">
    <property type="component" value="Unassembled WGS sequence"/>
</dbReference>
<reference evidence="3" key="3">
    <citation type="submission" date="2023-02" db="EMBL/GenBank/DDBJ databases">
        <title>Proposal of a novel subspecies: Alicyclobacillus hesperidum subspecies aegle.</title>
        <authorList>
            <person name="Goto K."/>
            <person name="Fujii T."/>
            <person name="Yasui K."/>
            <person name="Mochida K."/>
            <person name="Kato-Tanaka Y."/>
            <person name="Morohoshi S."/>
            <person name="An S.Y."/>
            <person name="Kasai H."/>
            <person name="Yokota A."/>
        </authorList>
    </citation>
    <scope>NUCLEOTIDE SEQUENCE</scope>
    <source>
        <strain evidence="3">DSM 12766</strain>
    </source>
</reference>
<feature type="transmembrane region" description="Helical" evidence="1">
    <location>
        <begin position="131"/>
        <end position="152"/>
    </location>
</feature>
<keyword evidence="1" id="KW-0812">Transmembrane</keyword>
<name>A0A1H2T2I2_9BACL</name>
<feature type="transmembrane region" description="Helical" evidence="1">
    <location>
        <begin position="39"/>
        <end position="58"/>
    </location>
</feature>
<reference evidence="5" key="1">
    <citation type="submission" date="2016-10" db="EMBL/GenBank/DDBJ databases">
        <authorList>
            <person name="Varghese N."/>
        </authorList>
    </citation>
    <scope>NUCLEOTIDE SEQUENCE [LARGE SCALE GENOMIC DNA]</scope>
    <source>
        <strain evidence="5">DSM 12489</strain>
    </source>
</reference>
<dbReference type="EMBL" id="BSRA01000007">
    <property type="protein sequence ID" value="GLV13704.1"/>
    <property type="molecule type" value="Genomic_DNA"/>
</dbReference>
<evidence type="ECO:0000313" key="4">
    <source>
        <dbReference type="EMBL" id="SDW37464.1"/>
    </source>
</evidence>
<accession>A0A1H2T2I2</accession>
<sequence length="198" mass="20935">MIDFIWLTLFLSGIVTAMFTGQMSHVANAILKGAESGVQLSIGLISAIALWLGLMKIAEQAGAVGWLSARLRPVARFLFPSVPPDHPAMGAILANMSANLLGIGNAATPLGLQAMRELQTLNPDKETASDAMCTLLAVNTASITLIPTTVIAMRMQYHSAHPTAVVGTTLIASAIGTVAAIALDRMYRAVDRRRRGRA</sequence>
<evidence type="ECO:0000259" key="2">
    <source>
        <dbReference type="Pfam" id="PF07670"/>
    </source>
</evidence>
<dbReference type="Proteomes" id="UP001157137">
    <property type="component" value="Unassembled WGS sequence"/>
</dbReference>
<keyword evidence="5" id="KW-1185">Reference proteome</keyword>
<dbReference type="AlphaFoldDB" id="A0A1H2T2I2"/>
<evidence type="ECO:0000313" key="5">
    <source>
        <dbReference type="Proteomes" id="UP000182589"/>
    </source>
</evidence>
<dbReference type="STRING" id="89784.SAMN04489725_10519"/>
<dbReference type="InterPro" id="IPR011642">
    <property type="entry name" value="Gate_dom"/>
</dbReference>
<protein>
    <submittedName>
        <fullName evidence="3">Nucleoside recognition protein</fullName>
    </submittedName>
    <submittedName>
        <fullName evidence="4">Spore maturation protein A</fullName>
    </submittedName>
</protein>
<feature type="transmembrane region" description="Helical" evidence="1">
    <location>
        <begin position="164"/>
        <end position="187"/>
    </location>
</feature>
<keyword evidence="1" id="KW-1133">Transmembrane helix</keyword>
<evidence type="ECO:0000313" key="3">
    <source>
        <dbReference type="EMBL" id="GLV13704.1"/>
    </source>
</evidence>